<dbReference type="InterPro" id="IPR006657">
    <property type="entry name" value="MoPterin_dinucl-bd_dom"/>
</dbReference>
<dbReference type="Pfam" id="PF00384">
    <property type="entry name" value="Molybdopterin"/>
    <property type="match status" value="1"/>
</dbReference>
<dbReference type="Proteomes" id="UP000189733">
    <property type="component" value="Unassembled WGS sequence"/>
</dbReference>
<keyword evidence="2" id="KW-0479">Metal-binding</keyword>
<sequence>MLNRRAFLSFSAGATVGLCITPIPWKFLDDVSIWTQNWKWNPKVPKRAIYFEELASKLDPAGAGIKLACFNGHPVSVAGNAEHPTGRGAVSTLAAAEVGMLYSPSRVKAPMKKTATGFVPVSWDEAEKLLSAKLEDARGKVAMISGDETGSANEIFSALVASLDGEFFMMPGEAQSASRAWKMMGGQGQFGYDIEHSDHVLFLGADALESSGTSVRNARAFSESHPSGQPALAKYAYVGPVRNNTATVCDEWVQARPGAATTVALGLANLLIQDGRSASFSGFAAFRKNAAAYTPARVERETGVRARDLLRMARELAAAKQPVVIAGSEFGQGAGARALLASLGLNAVLGRLDATGGVVALNDAPTVISGAKTRSEAFDADLVPFMQQLAAGSKSVDVLMVYDANPAYALPQAAQMEKALKNAPFTVAFSTFMDETAQTADLVLPSSMTAERYDDVYAPYGAAQAFYSVNKPVTKTAFNTRHTGDVLLSVARRMGKNLGVRSMRDLVKAKAVALGASWGSVKNGKTFMCADARPQQLNLAACAVQTSPVAGSGALALAPVAKNNLGTAKLATPPQNVSTLREADCMARMNAKTARRCGVKAGQQIKLSSHAGEMVARVDVTEKVMTGVVATALGFGHTAWDQFSNGVGDNACKLLVAQTEPETGLTAWTETRVDIATA</sequence>
<dbReference type="RefSeq" id="WP_078683514.1">
    <property type="nucleotide sequence ID" value="NZ_FUYA01000001.1"/>
</dbReference>
<dbReference type="Gene3D" id="2.40.40.20">
    <property type="match status" value="1"/>
</dbReference>
<gene>
    <name evidence="5" type="ORF">SAMN02745702_00187</name>
</gene>
<dbReference type="Gene3D" id="3.40.228.10">
    <property type="entry name" value="Dimethylsulfoxide Reductase, domain 2"/>
    <property type="match status" value="1"/>
</dbReference>
<accession>A0A1T4VFH8</accession>
<protein>
    <submittedName>
        <fullName evidence="5">Molydopterin dinucleotide binding domain-containing protein</fullName>
    </submittedName>
</protein>
<evidence type="ECO:0000256" key="1">
    <source>
        <dbReference type="ARBA" id="ARBA00010312"/>
    </source>
</evidence>
<dbReference type="Pfam" id="PF01568">
    <property type="entry name" value="Molydop_binding"/>
    <property type="match status" value="1"/>
</dbReference>
<dbReference type="EMBL" id="FUYA01000001">
    <property type="protein sequence ID" value="SKA63656.1"/>
    <property type="molecule type" value="Genomic_DNA"/>
</dbReference>
<dbReference type="InterPro" id="IPR006656">
    <property type="entry name" value="Mopterin_OxRdtase"/>
</dbReference>
<dbReference type="PANTHER" id="PTHR43742">
    <property type="entry name" value="TRIMETHYLAMINE-N-OXIDE REDUCTASE"/>
    <property type="match status" value="1"/>
</dbReference>
<evidence type="ECO:0000259" key="3">
    <source>
        <dbReference type="Pfam" id="PF00384"/>
    </source>
</evidence>
<dbReference type="InterPro" id="IPR009010">
    <property type="entry name" value="Asp_de-COase-like_dom_sf"/>
</dbReference>
<evidence type="ECO:0000313" key="5">
    <source>
        <dbReference type="EMBL" id="SKA63656.1"/>
    </source>
</evidence>
<dbReference type="NCBIfam" id="NF041783">
    <property type="entry name" value="mnquin_red_QrcB"/>
    <property type="match status" value="1"/>
</dbReference>
<feature type="domain" description="Molybdopterin dinucleotide-binding" evidence="4">
    <location>
        <begin position="577"/>
        <end position="664"/>
    </location>
</feature>
<dbReference type="SUPFAM" id="SSF50692">
    <property type="entry name" value="ADC-like"/>
    <property type="match status" value="1"/>
</dbReference>
<dbReference type="SUPFAM" id="SSF53706">
    <property type="entry name" value="Formate dehydrogenase/DMSO reductase, domains 1-3"/>
    <property type="match status" value="1"/>
</dbReference>
<organism evidence="5 6">
    <name type="scientific">Desulfobaculum bizertense DSM 18034</name>
    <dbReference type="NCBI Taxonomy" id="1121442"/>
    <lineage>
        <taxon>Bacteria</taxon>
        <taxon>Pseudomonadati</taxon>
        <taxon>Thermodesulfobacteriota</taxon>
        <taxon>Desulfovibrionia</taxon>
        <taxon>Desulfovibrionales</taxon>
        <taxon>Desulfovibrionaceae</taxon>
        <taxon>Desulfobaculum</taxon>
    </lineage>
</organism>
<reference evidence="5 6" key="1">
    <citation type="submission" date="2017-02" db="EMBL/GenBank/DDBJ databases">
        <authorList>
            <person name="Peterson S.W."/>
        </authorList>
    </citation>
    <scope>NUCLEOTIDE SEQUENCE [LARGE SCALE GENOMIC DNA]</scope>
    <source>
        <strain evidence="5 6">DSM 18034</strain>
    </source>
</reference>
<proteinExistence type="inferred from homology"/>
<dbReference type="STRING" id="1121442.SAMN02745702_00187"/>
<name>A0A1T4VFH8_9BACT</name>
<evidence type="ECO:0000313" key="6">
    <source>
        <dbReference type="Proteomes" id="UP000189733"/>
    </source>
</evidence>
<dbReference type="Gene3D" id="3.30.2070.10">
    <property type="entry name" value="Formate dehydrogenase/DMSO reductase"/>
    <property type="match status" value="1"/>
</dbReference>
<dbReference type="AlphaFoldDB" id="A0A1T4VFH8"/>
<comment type="similarity">
    <text evidence="1">Belongs to the prokaryotic molybdopterin-containing oxidoreductase family.</text>
</comment>
<dbReference type="GO" id="GO:0051539">
    <property type="term" value="F:4 iron, 4 sulfur cluster binding"/>
    <property type="evidence" value="ECO:0007669"/>
    <property type="project" value="UniProtKB-KW"/>
</dbReference>
<dbReference type="InterPro" id="IPR050612">
    <property type="entry name" value="Prok_Mopterin_Oxidored"/>
</dbReference>
<evidence type="ECO:0000256" key="2">
    <source>
        <dbReference type="ARBA" id="ARBA00022723"/>
    </source>
</evidence>
<dbReference type="Gene3D" id="3.40.50.740">
    <property type="match status" value="1"/>
</dbReference>
<dbReference type="OrthoDB" id="9803192at2"/>
<feature type="domain" description="Molybdopterin oxidoreductase" evidence="3">
    <location>
        <begin position="106"/>
        <end position="487"/>
    </location>
</feature>
<dbReference type="GO" id="GO:0016491">
    <property type="term" value="F:oxidoreductase activity"/>
    <property type="evidence" value="ECO:0007669"/>
    <property type="project" value="UniProtKB-KW"/>
</dbReference>
<evidence type="ECO:0000259" key="4">
    <source>
        <dbReference type="Pfam" id="PF01568"/>
    </source>
</evidence>
<dbReference type="GO" id="GO:0043546">
    <property type="term" value="F:molybdopterin cofactor binding"/>
    <property type="evidence" value="ECO:0007669"/>
    <property type="project" value="InterPro"/>
</dbReference>
<dbReference type="GO" id="GO:0046872">
    <property type="term" value="F:metal ion binding"/>
    <property type="evidence" value="ECO:0007669"/>
    <property type="project" value="UniProtKB-KW"/>
</dbReference>
<keyword evidence="6" id="KW-1185">Reference proteome</keyword>
<dbReference type="InterPro" id="IPR053557">
    <property type="entry name" value="Molybdopterin-Qrc_component"/>
</dbReference>